<dbReference type="SUPFAM" id="SSF50475">
    <property type="entry name" value="FMN-binding split barrel"/>
    <property type="match status" value="1"/>
</dbReference>
<dbReference type="GO" id="GO:0010181">
    <property type="term" value="F:FMN binding"/>
    <property type="evidence" value="ECO:0007669"/>
    <property type="project" value="InterPro"/>
</dbReference>
<evidence type="ECO:0000256" key="2">
    <source>
        <dbReference type="ARBA" id="ARBA00023002"/>
    </source>
</evidence>
<name>A0A6J4KDH9_9ACTN</name>
<feature type="domain" description="Flavin reductase like" evidence="3">
    <location>
        <begin position="23"/>
        <end position="177"/>
    </location>
</feature>
<dbReference type="AlphaFoldDB" id="A0A6J4KDH9"/>
<dbReference type="InterPro" id="IPR012349">
    <property type="entry name" value="Split_barrel_FMN-bd"/>
</dbReference>
<dbReference type="Pfam" id="PF01613">
    <property type="entry name" value="Flavin_Reduct"/>
    <property type="match status" value="1"/>
</dbReference>
<dbReference type="Gene3D" id="2.30.110.10">
    <property type="entry name" value="Electron Transport, Fmn-binding Protein, Chain A"/>
    <property type="match status" value="1"/>
</dbReference>
<comment type="similarity">
    <text evidence="1">Belongs to the non-flavoprotein flavin reductase family.</text>
</comment>
<dbReference type="PANTHER" id="PTHR30466:SF11">
    <property type="entry name" value="FLAVIN-DEPENDENT MONOOXYGENASE, REDUCTASE SUBUNIT HSAB"/>
    <property type="match status" value="1"/>
</dbReference>
<dbReference type="EMBL" id="CADCTT010000171">
    <property type="protein sequence ID" value="CAA9302812.1"/>
    <property type="molecule type" value="Genomic_DNA"/>
</dbReference>
<dbReference type="GO" id="GO:0042602">
    <property type="term" value="F:riboflavin reductase (NADPH) activity"/>
    <property type="evidence" value="ECO:0007669"/>
    <property type="project" value="TreeGrafter"/>
</dbReference>
<dbReference type="InterPro" id="IPR050268">
    <property type="entry name" value="NADH-dep_flavin_reductase"/>
</dbReference>
<dbReference type="InterPro" id="IPR002563">
    <property type="entry name" value="Flavin_Rdtase-like_dom"/>
</dbReference>
<reference evidence="4" key="1">
    <citation type="submission" date="2020-02" db="EMBL/GenBank/DDBJ databases">
        <authorList>
            <person name="Meier V. D."/>
        </authorList>
    </citation>
    <scope>NUCLEOTIDE SEQUENCE</scope>
    <source>
        <strain evidence="4">AVDCRST_MAG61</strain>
    </source>
</reference>
<dbReference type="SMART" id="SM00903">
    <property type="entry name" value="Flavin_Reduct"/>
    <property type="match status" value="1"/>
</dbReference>
<evidence type="ECO:0000313" key="4">
    <source>
        <dbReference type="EMBL" id="CAA9302812.1"/>
    </source>
</evidence>
<protein>
    <recommendedName>
        <fullName evidence="3">Flavin reductase like domain-containing protein</fullName>
    </recommendedName>
</protein>
<accession>A0A6J4KDH9</accession>
<sequence>MSIHGEHPFLPPVGERDPLRRWRGRMPAPVSIWTSTLDGRSTGWTISSFLLAEGRPPEVVGLLDEEADFADQLRSTRRFAVSLLAGSHRQLADVFAGLAPAPGGMFTVGSWRQTGWGPVLDDAVGWLGATVTTAEPGQAHSERAGWALLVRGVVEHTELAEPDARGVLCSFRGRYTALGAGPADTAANLRP</sequence>
<gene>
    <name evidence="4" type="ORF">AVDCRST_MAG61-1161</name>
</gene>
<evidence type="ECO:0000256" key="1">
    <source>
        <dbReference type="ARBA" id="ARBA00008898"/>
    </source>
</evidence>
<evidence type="ECO:0000259" key="3">
    <source>
        <dbReference type="SMART" id="SM00903"/>
    </source>
</evidence>
<organism evidence="4">
    <name type="scientific">uncultured Friedmanniella sp</name>
    <dbReference type="NCBI Taxonomy" id="335381"/>
    <lineage>
        <taxon>Bacteria</taxon>
        <taxon>Bacillati</taxon>
        <taxon>Actinomycetota</taxon>
        <taxon>Actinomycetes</taxon>
        <taxon>Propionibacteriales</taxon>
        <taxon>Nocardioidaceae</taxon>
        <taxon>Friedmanniella</taxon>
        <taxon>environmental samples</taxon>
    </lineage>
</organism>
<proteinExistence type="inferred from homology"/>
<dbReference type="PANTHER" id="PTHR30466">
    <property type="entry name" value="FLAVIN REDUCTASE"/>
    <property type="match status" value="1"/>
</dbReference>
<keyword evidence="2" id="KW-0560">Oxidoreductase</keyword>